<evidence type="ECO:0000313" key="3">
    <source>
        <dbReference type="WBParaSite" id="jg4062"/>
    </source>
</evidence>
<keyword evidence="1" id="KW-0378">Hydrolase</keyword>
<dbReference type="PANTHER" id="PTHR13390">
    <property type="entry name" value="LIPASE"/>
    <property type="match status" value="1"/>
</dbReference>
<dbReference type="GO" id="GO:0019915">
    <property type="term" value="P:lipid storage"/>
    <property type="evidence" value="ECO:0007669"/>
    <property type="project" value="InterPro"/>
</dbReference>
<sequence>MVVGILAPECVIKSNTAHMASNELEIIVTTFDETIINPANKHLIHFFYGVDDDWSPLHWSDKMRERLPPGRVFVDNTGCEHAFVVNHSEVMAIKLSEMVADHMIKYALGDD</sequence>
<evidence type="ECO:0000256" key="1">
    <source>
        <dbReference type="ARBA" id="ARBA00022801"/>
    </source>
</evidence>
<dbReference type="InterPro" id="IPR019363">
    <property type="entry name" value="LDAH"/>
</dbReference>
<proteinExistence type="predicted"/>
<reference evidence="3" key="1">
    <citation type="submission" date="2022-11" db="UniProtKB">
        <authorList>
            <consortium name="WormBaseParasite"/>
        </authorList>
    </citation>
    <scope>IDENTIFICATION</scope>
</reference>
<dbReference type="PANTHER" id="PTHR13390:SF0">
    <property type="entry name" value="LIPID DROPLET-ASSOCIATED HYDROLASE"/>
    <property type="match status" value="1"/>
</dbReference>
<dbReference type="GO" id="GO:0005811">
    <property type="term" value="C:lipid droplet"/>
    <property type="evidence" value="ECO:0007669"/>
    <property type="project" value="InterPro"/>
</dbReference>
<accession>A0A915EBE8</accession>
<dbReference type="WBParaSite" id="jg4062">
    <property type="protein sequence ID" value="jg4062"/>
    <property type="gene ID" value="jg4062"/>
</dbReference>
<protein>
    <submittedName>
        <fullName evidence="3">Uncharacterized protein</fullName>
    </submittedName>
</protein>
<name>A0A915EBE8_9BILA</name>
<organism evidence="2 3">
    <name type="scientific">Ditylenchus dipsaci</name>
    <dbReference type="NCBI Taxonomy" id="166011"/>
    <lineage>
        <taxon>Eukaryota</taxon>
        <taxon>Metazoa</taxon>
        <taxon>Ecdysozoa</taxon>
        <taxon>Nematoda</taxon>
        <taxon>Chromadorea</taxon>
        <taxon>Rhabditida</taxon>
        <taxon>Tylenchina</taxon>
        <taxon>Tylenchomorpha</taxon>
        <taxon>Sphaerularioidea</taxon>
        <taxon>Anguinidae</taxon>
        <taxon>Anguininae</taxon>
        <taxon>Ditylenchus</taxon>
    </lineage>
</organism>
<evidence type="ECO:0000313" key="2">
    <source>
        <dbReference type="Proteomes" id="UP000887574"/>
    </source>
</evidence>
<dbReference type="Proteomes" id="UP000887574">
    <property type="component" value="Unplaced"/>
</dbReference>
<dbReference type="Pfam" id="PF10230">
    <property type="entry name" value="LIDHydrolase"/>
    <property type="match status" value="1"/>
</dbReference>
<dbReference type="AlphaFoldDB" id="A0A915EBE8"/>
<keyword evidence="2" id="KW-1185">Reference proteome</keyword>
<dbReference type="GO" id="GO:0016298">
    <property type="term" value="F:lipase activity"/>
    <property type="evidence" value="ECO:0007669"/>
    <property type="project" value="InterPro"/>
</dbReference>